<dbReference type="InterPro" id="IPR013762">
    <property type="entry name" value="Integrase-like_cat_sf"/>
</dbReference>
<dbReference type="GO" id="GO:0006310">
    <property type="term" value="P:DNA recombination"/>
    <property type="evidence" value="ECO:0007669"/>
    <property type="project" value="UniProtKB-KW"/>
</dbReference>
<name>A0A7H1J4K7_9GAMM</name>
<dbReference type="InterPro" id="IPR011010">
    <property type="entry name" value="DNA_brk_join_enz"/>
</dbReference>
<reference evidence="2 3" key="1">
    <citation type="submission" date="2020-09" db="EMBL/GenBank/DDBJ databases">
        <title>Complete genome sequence of an Arctic sea ice bacterium Marinomonas arctica BSI20414.</title>
        <authorList>
            <person name="Liao L."/>
            <person name="Chen B."/>
        </authorList>
    </citation>
    <scope>NUCLEOTIDE SEQUENCE [LARGE SCALE GENOMIC DNA]</scope>
    <source>
        <strain evidence="2 3">BSI20414</strain>
    </source>
</reference>
<sequence>MALPIINYVNYFSDFNTRSDIESLKIRWFKDCSYDSDIWILQDTKNMKRTYDIDWENIPVGPNGEKLNNYYGTVELIKMSLLIRASTTDKKLGMIDSAESLYKAANMLFNFYRYLLLIPNISNLSSINGSVISQLITDYSTKGLVVRLDLDSRAVNRFDEIISDGNIGAYTKIRKSTKYLKTNFEKKEFDNDMFSFKLGVSARALQNAPKYQLLKYKTLKPLGYDLKGSGVVKNNIETQSETTIRKSISVLSGLMRQVYLMPDLFTENHRIDRMWMDDIKVSKLSKNKATTSNLKTRNIPKNIMYAVMDESIRWVIDYANPLHCYFKRTKQIHKEKFEGLKEGDGGGNVESQSHYARKLTSQWIKKNQLVNFQHPITTYQHKQTSIEQIVNKHLVSACLLVIFAFTARRRDEIYGLKSGCTYQEGGLWYLIVDQEKFNQGERALPTLEVVAKAISILEDLSAEGRDASQFDNLMQVTDANSKHGRAWPDFNGFCDYVGIESKDEDGNPFIFADHQFRRFLAMAYYYQYRDPNLFTLNWFLGHESIEMTMDYITDSDGQWEMQQVKNERIIDLIESDFRSDKSLIGNEIAELFGVIEGQSEKRISKMEDKGKLVDKYVLNFVKDGACFGLTPDIKNRSKCLENGAIQCSSAAKGSCEGCPNLLPVDQPINHINVTDLVCSSSPMIEALKNG</sequence>
<dbReference type="AlphaFoldDB" id="A0A7H1J4K7"/>
<organism evidence="2 3">
    <name type="scientific">Marinomonas arctica</name>
    <dbReference type="NCBI Taxonomy" id="383750"/>
    <lineage>
        <taxon>Bacteria</taxon>
        <taxon>Pseudomonadati</taxon>
        <taxon>Pseudomonadota</taxon>
        <taxon>Gammaproteobacteria</taxon>
        <taxon>Oceanospirillales</taxon>
        <taxon>Oceanospirillaceae</taxon>
        <taxon>Marinomonas</taxon>
    </lineage>
</organism>
<evidence type="ECO:0000313" key="3">
    <source>
        <dbReference type="Proteomes" id="UP000516370"/>
    </source>
</evidence>
<accession>A0A7H1J4K7</accession>
<dbReference type="Gene3D" id="1.10.443.10">
    <property type="entry name" value="Intergrase catalytic core"/>
    <property type="match status" value="1"/>
</dbReference>
<protein>
    <submittedName>
        <fullName evidence="2">Tyrosine-type recombinase/integrase</fullName>
    </submittedName>
</protein>
<dbReference type="GO" id="GO:0003677">
    <property type="term" value="F:DNA binding"/>
    <property type="evidence" value="ECO:0007669"/>
    <property type="project" value="InterPro"/>
</dbReference>
<dbReference type="EMBL" id="CP061081">
    <property type="protein sequence ID" value="QNT05423.1"/>
    <property type="molecule type" value="Genomic_DNA"/>
</dbReference>
<proteinExistence type="predicted"/>
<dbReference type="Proteomes" id="UP000516370">
    <property type="component" value="Chromosome"/>
</dbReference>
<keyword evidence="1" id="KW-0233">DNA recombination</keyword>
<dbReference type="RefSeq" id="WP_111609074.1">
    <property type="nucleotide sequence ID" value="NZ_BMLJ01000013.1"/>
</dbReference>
<gene>
    <name evidence="2" type="ORF">IBG28_17415</name>
</gene>
<dbReference type="OrthoDB" id="8914001at2"/>
<keyword evidence="3" id="KW-1185">Reference proteome</keyword>
<dbReference type="GO" id="GO:0015074">
    <property type="term" value="P:DNA integration"/>
    <property type="evidence" value="ECO:0007669"/>
    <property type="project" value="InterPro"/>
</dbReference>
<evidence type="ECO:0000256" key="1">
    <source>
        <dbReference type="ARBA" id="ARBA00023172"/>
    </source>
</evidence>
<dbReference type="KEGG" id="mard:IBG28_17415"/>
<evidence type="ECO:0000313" key="2">
    <source>
        <dbReference type="EMBL" id="QNT05423.1"/>
    </source>
</evidence>
<dbReference type="SUPFAM" id="SSF56349">
    <property type="entry name" value="DNA breaking-rejoining enzymes"/>
    <property type="match status" value="1"/>
</dbReference>